<dbReference type="STRING" id="1413211.U473_04120"/>
<dbReference type="EMBL" id="LSKU01000001">
    <property type="protein sequence ID" value="KXG43289.1"/>
    <property type="molecule type" value="Genomic_DNA"/>
</dbReference>
<keyword evidence="2" id="KW-1133">Transmembrane helix</keyword>
<comment type="similarity">
    <text evidence="1">Belongs to the asp23 family.</text>
</comment>
<dbReference type="Proteomes" id="UP000070352">
    <property type="component" value="Unassembled WGS sequence"/>
</dbReference>
<feature type="transmembrane region" description="Helical" evidence="2">
    <location>
        <begin position="52"/>
        <end position="72"/>
    </location>
</feature>
<accession>A0A135L300</accession>
<keyword evidence="2" id="KW-0812">Transmembrane</keyword>
<gene>
    <name evidence="3" type="ORF">U473_04120</name>
</gene>
<dbReference type="AlphaFoldDB" id="A0A135L300"/>
<proteinExistence type="inferred from homology"/>
<dbReference type="Pfam" id="PF03780">
    <property type="entry name" value="Asp23"/>
    <property type="match status" value="1"/>
</dbReference>
<evidence type="ECO:0000313" key="3">
    <source>
        <dbReference type="EMBL" id="KXG43289.1"/>
    </source>
</evidence>
<reference evidence="3 4" key="1">
    <citation type="submission" date="2016-02" db="EMBL/GenBank/DDBJ databases">
        <title>Draft Genome for Tepidibacillus decaturensis nov. sp. Strain Z9, an Anaerobic, Moderately Thermophilic and Heterotrophic Bacterium from Deep Subsurface of the Illinois Basin, USA.</title>
        <authorList>
            <person name="Dong Y."/>
            <person name="Chang J.Y."/>
            <person name="Sanford R."/>
            <person name="Fouke B.W."/>
        </authorList>
    </citation>
    <scope>NUCLEOTIDE SEQUENCE [LARGE SCALE GENOMIC DNA]</scope>
    <source>
        <strain evidence="3 4">Z9</strain>
    </source>
</reference>
<name>A0A135L300_9BACI</name>
<keyword evidence="2" id="KW-0472">Membrane</keyword>
<sequence>MGGRQMKSFDRFFLFLYSITFLIVSLVALLVGVGFLQYNLLIELIEKIYFDYPLVLLGISIVTLFFSIYFLARSLQSKKGISTFRKRLEIGEVQISMESLETLVTRVSSKVKGVRELKARVKPEENGTITILVKVFVDGETPMPLITEEIQQQVKENIEHISGITVGQVHVMISNISQNTVRKPRVE</sequence>
<evidence type="ECO:0000256" key="1">
    <source>
        <dbReference type="ARBA" id="ARBA00005721"/>
    </source>
</evidence>
<dbReference type="InterPro" id="IPR005531">
    <property type="entry name" value="Asp23"/>
</dbReference>
<feature type="transmembrane region" description="Helical" evidence="2">
    <location>
        <begin position="12"/>
        <end position="40"/>
    </location>
</feature>
<keyword evidence="4" id="KW-1185">Reference proteome</keyword>
<evidence type="ECO:0000313" key="4">
    <source>
        <dbReference type="Proteomes" id="UP000070352"/>
    </source>
</evidence>
<protein>
    <recommendedName>
        <fullName evidence="5">Alkaline shock response membrane anchor protein AmaP</fullName>
    </recommendedName>
</protein>
<evidence type="ECO:0008006" key="5">
    <source>
        <dbReference type="Google" id="ProtNLM"/>
    </source>
</evidence>
<dbReference type="NCBIfam" id="NF033218">
    <property type="entry name" value="anchor_AmaP"/>
    <property type="match status" value="1"/>
</dbReference>
<organism evidence="3 4">
    <name type="scientific">Tepidibacillus decaturensis</name>
    <dbReference type="NCBI Taxonomy" id="1413211"/>
    <lineage>
        <taxon>Bacteria</taxon>
        <taxon>Bacillati</taxon>
        <taxon>Bacillota</taxon>
        <taxon>Bacilli</taxon>
        <taxon>Bacillales</taxon>
        <taxon>Bacillaceae</taxon>
        <taxon>Tepidibacillus</taxon>
    </lineage>
</organism>
<comment type="caution">
    <text evidence="3">The sequence shown here is derived from an EMBL/GenBank/DDBJ whole genome shotgun (WGS) entry which is preliminary data.</text>
</comment>
<evidence type="ECO:0000256" key="2">
    <source>
        <dbReference type="SAM" id="Phobius"/>
    </source>
</evidence>